<reference evidence="2" key="1">
    <citation type="submission" date="2021-04" db="EMBL/GenBank/DDBJ databases">
        <title>Complete genome sequence for Sulfitobacter sp. strain JK7-1.</title>
        <authorList>
            <person name="Park S.-J."/>
        </authorList>
    </citation>
    <scope>NUCLEOTIDE SEQUENCE</scope>
    <source>
        <strain evidence="2">JK7-1</strain>
    </source>
</reference>
<accession>A0A975JFH6</accession>
<dbReference type="EMBL" id="CP073581">
    <property type="protein sequence ID" value="QUJ77564.1"/>
    <property type="molecule type" value="Genomic_DNA"/>
</dbReference>
<evidence type="ECO:0000313" key="3">
    <source>
        <dbReference type="Proteomes" id="UP000683291"/>
    </source>
</evidence>
<organism evidence="2 3">
    <name type="scientific">Sulfitobacter albidus</name>
    <dbReference type="NCBI Taxonomy" id="2829501"/>
    <lineage>
        <taxon>Bacteria</taxon>
        <taxon>Pseudomonadati</taxon>
        <taxon>Pseudomonadota</taxon>
        <taxon>Alphaproteobacteria</taxon>
        <taxon>Rhodobacterales</taxon>
        <taxon>Roseobacteraceae</taxon>
        <taxon>Sulfitobacter</taxon>
    </lineage>
</organism>
<proteinExistence type="predicted"/>
<feature type="chain" id="PRO_5037747417" evidence="1">
    <location>
        <begin position="20"/>
        <end position="93"/>
    </location>
</feature>
<sequence>MKRLALTVLACALAQTAFADAPAPLTLDYETFEAAVPHVDLEACPEALAGEDRFCRATLAGEQLHVFAFSLASNSPLVAFQSYDATALPGLLN</sequence>
<dbReference type="AlphaFoldDB" id="A0A975JFH6"/>
<protein>
    <submittedName>
        <fullName evidence="2">Uncharacterized protein</fullName>
    </submittedName>
</protein>
<dbReference type="Proteomes" id="UP000683291">
    <property type="component" value="Chromosome 1"/>
</dbReference>
<keyword evidence="1" id="KW-0732">Signal</keyword>
<gene>
    <name evidence="2" type="ORF">KDD17_06215</name>
</gene>
<feature type="signal peptide" evidence="1">
    <location>
        <begin position="1"/>
        <end position="19"/>
    </location>
</feature>
<keyword evidence="3" id="KW-1185">Reference proteome</keyword>
<evidence type="ECO:0000256" key="1">
    <source>
        <dbReference type="SAM" id="SignalP"/>
    </source>
</evidence>
<name>A0A975JFH6_9RHOB</name>
<evidence type="ECO:0000313" key="2">
    <source>
        <dbReference type="EMBL" id="QUJ77564.1"/>
    </source>
</evidence>
<dbReference type="KEGG" id="sual:KDD17_06215"/>
<dbReference type="RefSeq" id="WP_212705758.1">
    <property type="nucleotide sequence ID" value="NZ_CP073581.1"/>
</dbReference>